<evidence type="ECO:0000256" key="3">
    <source>
        <dbReference type="ARBA" id="ARBA00022801"/>
    </source>
</evidence>
<dbReference type="Proteomes" id="UP000818029">
    <property type="component" value="Chromosome D13"/>
</dbReference>
<protein>
    <submittedName>
        <fullName evidence="7">GDSL esterase/lipase At5g03980</fullName>
    </submittedName>
</protein>
<keyword evidence="4" id="KW-0325">Glycoprotein</keyword>
<name>A0ABM3BF73_GOSHI</name>
<keyword evidence="2 5" id="KW-0732">Signal</keyword>
<dbReference type="GeneID" id="107944367"/>
<sequence length="458" mass="51415">MASSKSSPPGFVFSILIIISFFNFVTCNNQHILSSCNFDAIYQLGDSIADTGNDVQDNPSSKFARLPYGETFKKATGRCSDGLLMIDYIALSAGIPFLDPYLNKDGLFDYGLNFAFAGATAMSAEDLAKWNVSFVPTSISLSRQLDWMFSYFNTTCRGNKALEVLYLVDCFKKNGKALFMVGEIGGNDYNYAFWQGKTIEEVKTMVPEVVETIKQATKRVIGYGATRLVVPGNFPIGCFPVYLTKYQTDDSTAYDELHCLKELNNFSIYHNYLLQQAIAELKEEHPDETVVYGDYYNAFLWLLSKADCLVLIQYHCKRLAAELGETTIMAYQVGAEIQKYRHLLQQAIAELKEKHQDVIVVYGYYYNAFLWLLSKADLLGFDPTSLQKACCGIGDYNSGLSSWCGDPKVPVCENPNERLSWDGAHLAQRAYELMATWLVRGISPKLQCEYIVSYSSAV</sequence>
<evidence type="ECO:0000256" key="5">
    <source>
        <dbReference type="SAM" id="SignalP"/>
    </source>
</evidence>
<dbReference type="InterPro" id="IPR036514">
    <property type="entry name" value="SGNH_hydro_sf"/>
</dbReference>
<organism evidence="6 7">
    <name type="scientific">Gossypium hirsutum</name>
    <name type="common">Upland cotton</name>
    <name type="synonym">Gossypium mexicanum</name>
    <dbReference type="NCBI Taxonomy" id="3635"/>
    <lineage>
        <taxon>Eukaryota</taxon>
        <taxon>Viridiplantae</taxon>
        <taxon>Streptophyta</taxon>
        <taxon>Embryophyta</taxon>
        <taxon>Tracheophyta</taxon>
        <taxon>Spermatophyta</taxon>
        <taxon>Magnoliopsida</taxon>
        <taxon>eudicotyledons</taxon>
        <taxon>Gunneridae</taxon>
        <taxon>Pentapetalae</taxon>
        <taxon>rosids</taxon>
        <taxon>malvids</taxon>
        <taxon>Malvales</taxon>
        <taxon>Malvaceae</taxon>
        <taxon>Malvoideae</taxon>
        <taxon>Gossypium</taxon>
    </lineage>
</organism>
<feature type="chain" id="PRO_5046885494" evidence="5">
    <location>
        <begin position="28"/>
        <end position="458"/>
    </location>
</feature>
<dbReference type="PANTHER" id="PTHR22835">
    <property type="entry name" value="ZINC FINGER FYVE DOMAIN CONTAINING PROTEIN"/>
    <property type="match status" value="1"/>
</dbReference>
<dbReference type="RefSeq" id="XP_040965706.1">
    <property type="nucleotide sequence ID" value="XM_041109772.1"/>
</dbReference>
<comment type="similarity">
    <text evidence="1">Belongs to the 'GDSL' lipolytic enzyme family.</text>
</comment>
<keyword evidence="3" id="KW-0378">Hydrolase</keyword>
<dbReference type="PANTHER" id="PTHR22835:SF515">
    <property type="entry name" value="ACETYLAJMALAN ESTERASE-LIKE"/>
    <property type="match status" value="1"/>
</dbReference>
<dbReference type="InterPro" id="IPR001087">
    <property type="entry name" value="GDSL"/>
</dbReference>
<evidence type="ECO:0000256" key="4">
    <source>
        <dbReference type="ARBA" id="ARBA00023180"/>
    </source>
</evidence>
<dbReference type="InterPro" id="IPR035669">
    <property type="entry name" value="SGNH_plant_lipase-like"/>
</dbReference>
<feature type="signal peptide" evidence="5">
    <location>
        <begin position="1"/>
        <end position="27"/>
    </location>
</feature>
<keyword evidence="6" id="KW-1185">Reference proteome</keyword>
<evidence type="ECO:0000313" key="7">
    <source>
        <dbReference type="RefSeq" id="XP_040965706.1"/>
    </source>
</evidence>
<reference evidence="7" key="2">
    <citation type="submission" date="2025-08" db="UniProtKB">
        <authorList>
            <consortium name="RefSeq"/>
        </authorList>
    </citation>
    <scope>IDENTIFICATION</scope>
</reference>
<accession>A0ABM3BF73</accession>
<evidence type="ECO:0000256" key="1">
    <source>
        <dbReference type="ARBA" id="ARBA00008668"/>
    </source>
</evidence>
<gene>
    <name evidence="7" type="primary">LOC107944367</name>
</gene>
<dbReference type="Gene3D" id="3.40.50.1110">
    <property type="entry name" value="SGNH hydrolase"/>
    <property type="match status" value="2"/>
</dbReference>
<reference evidence="6" key="1">
    <citation type="journal article" date="2020" name="Nat. Genet.">
        <title>Genomic diversifications of five Gossypium allopolyploid species and their impact on cotton improvement.</title>
        <authorList>
            <person name="Chen Z.J."/>
            <person name="Sreedasyam A."/>
            <person name="Ando A."/>
            <person name="Song Q."/>
            <person name="De Santiago L.M."/>
            <person name="Hulse-Kemp A.M."/>
            <person name="Ding M."/>
            <person name="Ye W."/>
            <person name="Kirkbride R.C."/>
            <person name="Jenkins J."/>
            <person name="Plott C."/>
            <person name="Lovell J."/>
            <person name="Lin Y.M."/>
            <person name="Vaughn R."/>
            <person name="Liu B."/>
            <person name="Simpson S."/>
            <person name="Scheffler B.E."/>
            <person name="Wen L."/>
            <person name="Saski C.A."/>
            <person name="Grover C.E."/>
            <person name="Hu G."/>
            <person name="Conover J.L."/>
            <person name="Carlson J.W."/>
            <person name="Shu S."/>
            <person name="Boston L.B."/>
            <person name="Williams M."/>
            <person name="Peterson D.G."/>
            <person name="McGee K."/>
            <person name="Jones D.C."/>
            <person name="Wendel J.F."/>
            <person name="Stelly D.M."/>
            <person name="Grimwood J."/>
            <person name="Schmutz J."/>
        </authorList>
    </citation>
    <scope>NUCLEOTIDE SEQUENCE [LARGE SCALE GENOMIC DNA]</scope>
    <source>
        <strain evidence="6">cv. TM-1</strain>
    </source>
</reference>
<evidence type="ECO:0000256" key="2">
    <source>
        <dbReference type="ARBA" id="ARBA00022729"/>
    </source>
</evidence>
<dbReference type="CDD" id="cd01837">
    <property type="entry name" value="SGNH_plant_lipase_like"/>
    <property type="match status" value="1"/>
</dbReference>
<dbReference type="Pfam" id="PF00657">
    <property type="entry name" value="Lipase_GDSL"/>
    <property type="match status" value="1"/>
</dbReference>
<proteinExistence type="inferred from homology"/>
<evidence type="ECO:0000313" key="6">
    <source>
        <dbReference type="Proteomes" id="UP000818029"/>
    </source>
</evidence>